<dbReference type="EMBL" id="JBFDAA010000004">
    <property type="protein sequence ID" value="KAL1138081.1"/>
    <property type="molecule type" value="Genomic_DNA"/>
</dbReference>
<dbReference type="Gene3D" id="2.60.40.10">
    <property type="entry name" value="Immunoglobulins"/>
    <property type="match status" value="1"/>
</dbReference>
<evidence type="ECO:0000313" key="1">
    <source>
        <dbReference type="EMBL" id="KAL1138081.1"/>
    </source>
</evidence>
<sequence length="337" mass="38860">MAAKRRNMFYQNKKQLIVDNLPTDSIKSSETHKITHIGKNNMVSICVGEIEVWLEIEQPYIELSHYYLSFFTKPLIVQKLDVAAHNRSCASLKVQWERKVNQIVEIYVEPEKAVIGKDSVHIFRLCVRFVQEGEFSDTIRCVLCNHDMYINVRLEGRTEPSTVISSDILDFGLIKQGAEVRKKCYLVTNSSSEEPKICMRLLEWLIGGQVSYTHVIGDVQTTDVCLNPSGEWKIDQGPLYVGTHRSLAPFRLHNRTRLPTKFYWKPPIETVCRVDVLPAKGTLLPAEDKDIRVIIYPKTEVKETEENWLSEAEWSVFDEGRKKLLPTLKNYIDIDSD</sequence>
<reference evidence="1 2" key="1">
    <citation type="submission" date="2024-07" db="EMBL/GenBank/DDBJ databases">
        <title>Chromosome-level genome assembly of the water stick insect Ranatra chinensis (Heteroptera: Nepidae).</title>
        <authorList>
            <person name="Liu X."/>
        </authorList>
    </citation>
    <scope>NUCLEOTIDE SEQUENCE [LARGE SCALE GENOMIC DNA]</scope>
    <source>
        <strain evidence="1">Cailab_2021Rc</strain>
        <tissue evidence="1">Muscle</tissue>
    </source>
</reference>
<organism evidence="1 2">
    <name type="scientific">Ranatra chinensis</name>
    <dbReference type="NCBI Taxonomy" id="642074"/>
    <lineage>
        <taxon>Eukaryota</taxon>
        <taxon>Metazoa</taxon>
        <taxon>Ecdysozoa</taxon>
        <taxon>Arthropoda</taxon>
        <taxon>Hexapoda</taxon>
        <taxon>Insecta</taxon>
        <taxon>Pterygota</taxon>
        <taxon>Neoptera</taxon>
        <taxon>Paraneoptera</taxon>
        <taxon>Hemiptera</taxon>
        <taxon>Heteroptera</taxon>
        <taxon>Panheteroptera</taxon>
        <taxon>Nepomorpha</taxon>
        <taxon>Nepidae</taxon>
        <taxon>Ranatrinae</taxon>
        <taxon>Ranatra</taxon>
    </lineage>
</organism>
<dbReference type="PANTHER" id="PTHR46348">
    <property type="entry name" value="DELETED IN LUNG AND ESOPHAGEAL CANCER PROTEIN 1"/>
    <property type="match status" value="1"/>
</dbReference>
<gene>
    <name evidence="1" type="ORF">AAG570_009776</name>
</gene>
<dbReference type="InterPro" id="IPR013783">
    <property type="entry name" value="Ig-like_fold"/>
</dbReference>
<dbReference type="PANTHER" id="PTHR46348:SF1">
    <property type="entry name" value="DELETED IN LUNG AND ESOPHAGEAL CANCER PROTEIN 1"/>
    <property type="match status" value="1"/>
</dbReference>
<accession>A0ABD0YQN9</accession>
<name>A0ABD0YQN9_9HEMI</name>
<evidence type="ECO:0000313" key="2">
    <source>
        <dbReference type="Proteomes" id="UP001558652"/>
    </source>
</evidence>
<keyword evidence="2" id="KW-1185">Reference proteome</keyword>
<protein>
    <submittedName>
        <fullName evidence="1">Uncharacterized protein</fullName>
    </submittedName>
</protein>
<dbReference type="InterPro" id="IPR033304">
    <property type="entry name" value="DLEC1"/>
</dbReference>
<proteinExistence type="predicted"/>
<comment type="caution">
    <text evidence="1">The sequence shown here is derived from an EMBL/GenBank/DDBJ whole genome shotgun (WGS) entry which is preliminary data.</text>
</comment>
<dbReference type="AlphaFoldDB" id="A0ABD0YQN9"/>
<dbReference type="Proteomes" id="UP001558652">
    <property type="component" value="Unassembled WGS sequence"/>
</dbReference>